<dbReference type="SUPFAM" id="SSF56219">
    <property type="entry name" value="DNase I-like"/>
    <property type="match status" value="1"/>
</dbReference>
<dbReference type="CDD" id="cd06222">
    <property type="entry name" value="RNase_H_like"/>
    <property type="match status" value="1"/>
</dbReference>
<dbReference type="Gene3D" id="3.60.10.10">
    <property type="entry name" value="Endonuclease/exonuclease/phosphatase"/>
    <property type="match status" value="1"/>
</dbReference>
<dbReference type="PANTHER" id="PTHR47723:SF19">
    <property type="entry name" value="POLYNUCLEOTIDYL TRANSFERASE, RIBONUCLEASE H-LIKE SUPERFAMILY PROTEIN"/>
    <property type="match status" value="1"/>
</dbReference>
<dbReference type="InterPro" id="IPR025558">
    <property type="entry name" value="DUF4283"/>
</dbReference>
<feature type="domain" description="RNase H type-1" evidence="1">
    <location>
        <begin position="652"/>
        <end position="781"/>
    </location>
</feature>
<protein>
    <recommendedName>
        <fullName evidence="1">RNase H type-1 domain-containing protein</fullName>
    </recommendedName>
</protein>
<dbReference type="InterPro" id="IPR036691">
    <property type="entry name" value="Endo/exonu/phosph_ase_sf"/>
</dbReference>
<dbReference type="InterPro" id="IPR044730">
    <property type="entry name" value="RNase_H-like_dom_plant"/>
</dbReference>
<dbReference type="Pfam" id="PF13456">
    <property type="entry name" value="RVT_3"/>
    <property type="match status" value="1"/>
</dbReference>
<accession>A0A6A2ZDQ3</accession>
<keyword evidence="3" id="KW-1185">Reference proteome</keyword>
<dbReference type="EMBL" id="VEPZ02001173">
    <property type="protein sequence ID" value="KAE8689105.1"/>
    <property type="molecule type" value="Genomic_DNA"/>
</dbReference>
<organism evidence="2 3">
    <name type="scientific">Hibiscus syriacus</name>
    <name type="common">Rose of Sharon</name>
    <dbReference type="NCBI Taxonomy" id="106335"/>
    <lineage>
        <taxon>Eukaryota</taxon>
        <taxon>Viridiplantae</taxon>
        <taxon>Streptophyta</taxon>
        <taxon>Embryophyta</taxon>
        <taxon>Tracheophyta</taxon>
        <taxon>Spermatophyta</taxon>
        <taxon>Magnoliopsida</taxon>
        <taxon>eudicotyledons</taxon>
        <taxon>Gunneridae</taxon>
        <taxon>Pentapetalae</taxon>
        <taxon>rosids</taxon>
        <taxon>malvids</taxon>
        <taxon>Malvales</taxon>
        <taxon>Malvaceae</taxon>
        <taxon>Malvoideae</taxon>
        <taxon>Hibiscus</taxon>
    </lineage>
</organism>
<dbReference type="InterPro" id="IPR002156">
    <property type="entry name" value="RNaseH_domain"/>
</dbReference>
<dbReference type="Pfam" id="PF00078">
    <property type="entry name" value="RVT_1"/>
    <property type="match status" value="1"/>
</dbReference>
<reference evidence="2" key="1">
    <citation type="submission" date="2019-09" db="EMBL/GenBank/DDBJ databases">
        <title>Draft genome information of white flower Hibiscus syriacus.</title>
        <authorList>
            <person name="Kim Y.-M."/>
        </authorList>
    </citation>
    <scope>NUCLEOTIDE SEQUENCE [LARGE SCALE GENOMIC DNA]</scope>
    <source>
        <strain evidence="2">YM2019G1</strain>
    </source>
</reference>
<dbReference type="InterPro" id="IPR012337">
    <property type="entry name" value="RNaseH-like_sf"/>
</dbReference>
<dbReference type="Gene3D" id="3.30.420.10">
    <property type="entry name" value="Ribonuclease H-like superfamily/Ribonuclease H"/>
    <property type="match status" value="1"/>
</dbReference>
<dbReference type="PROSITE" id="PS50879">
    <property type="entry name" value="RNASE_H_1"/>
    <property type="match status" value="1"/>
</dbReference>
<sequence>MEEDHAVMEDQSNTDSVDKVVGNQDKQSYASAVMGHSKGMVDVVTLKVMDNVEVLDEKDYFLVKFESEQDYIHVLMEGLWTIFGSYLTMQPWSRNCGSIEGNTGQEGLVTEPSVVLDETVGSVEAGFGPWMIDETRKRRSKKIADQNPKVVPEVPAVAINKRNAQVYALRDAGSPNFRRYLWEHCWESRPEIFVLLETRISGVVADKVIRNLGFYNSFRVEVHGFSGGIWILWQEGLNVEIITISNQFIHGRCWSDNEERWLYFTVIYAIPQVEKWKMVWKHLMNLMPGENEAWILGGSFNFILRPDEREGGSSHGSGVLWNGAMSESFKPTRGLRQGDPLSPYLFVLCMERLPHAISIAVNNGKWKPIRLCRSGPNLSHLFFADDFVLFVEASIEQCSIIRRTLEIFCRFSASLLSDYEISVQLHSFEIRDKLTVNSNQLWIPVLRSKYKWRNELPESIDSKICSNVWKGISQVWSGVRQSLVWNIGNGQSVEFWRDSWLSNVGPLNMFVANQLERDELLRRTVTSMVDSNGHWQWELIIDFVPSNITQRLAATMPPQQGSKNDVPGWKWNIDRCFLVKSAYEMRQGTLDDIPYKNRNRRIFDLEYIEKESVLVQGRRLCFEANRAIESSLQRTLPSHRMSNEHTHWSPPPTNWCKVNTDGSCKTGNGFATCGGVIRSSDGSWILGFGKLLGICSIIEAELWGIHEGLSHAWNLGERQIMVEADSLEVIRMLQGNINRGSIFTLLDRVSVLLNQEWTVTLRHINRDANKVADKLARLAAARSDDHTVFYSPPPKVLSLIQHDSFNCNLAVAH</sequence>
<evidence type="ECO:0000313" key="3">
    <source>
        <dbReference type="Proteomes" id="UP000436088"/>
    </source>
</evidence>
<dbReference type="GO" id="GO:0004523">
    <property type="term" value="F:RNA-DNA hybrid ribonuclease activity"/>
    <property type="evidence" value="ECO:0007669"/>
    <property type="project" value="InterPro"/>
</dbReference>
<name>A0A6A2ZDQ3_HIBSY</name>
<proteinExistence type="predicted"/>
<dbReference type="GO" id="GO:0003676">
    <property type="term" value="F:nucleic acid binding"/>
    <property type="evidence" value="ECO:0007669"/>
    <property type="project" value="InterPro"/>
</dbReference>
<evidence type="ECO:0000313" key="2">
    <source>
        <dbReference type="EMBL" id="KAE8689105.1"/>
    </source>
</evidence>
<comment type="caution">
    <text evidence="2">The sequence shown here is derived from an EMBL/GenBank/DDBJ whole genome shotgun (WGS) entry which is preliminary data.</text>
</comment>
<dbReference type="PANTHER" id="PTHR47723">
    <property type="entry name" value="OS05G0353850 PROTEIN"/>
    <property type="match status" value="1"/>
</dbReference>
<dbReference type="InterPro" id="IPR053151">
    <property type="entry name" value="RNase_H-like"/>
</dbReference>
<gene>
    <name evidence="2" type="ORF">F3Y22_tig00110943pilonHSYRG00004</name>
</gene>
<evidence type="ECO:0000259" key="1">
    <source>
        <dbReference type="PROSITE" id="PS50879"/>
    </source>
</evidence>
<dbReference type="Proteomes" id="UP000436088">
    <property type="component" value="Unassembled WGS sequence"/>
</dbReference>
<dbReference type="AlphaFoldDB" id="A0A6A2ZDQ3"/>
<dbReference type="SUPFAM" id="SSF53098">
    <property type="entry name" value="Ribonuclease H-like"/>
    <property type="match status" value="1"/>
</dbReference>
<dbReference type="Pfam" id="PF14111">
    <property type="entry name" value="DUF4283"/>
    <property type="match status" value="1"/>
</dbReference>
<dbReference type="InterPro" id="IPR036397">
    <property type="entry name" value="RNaseH_sf"/>
</dbReference>
<dbReference type="InterPro" id="IPR000477">
    <property type="entry name" value="RT_dom"/>
</dbReference>